<dbReference type="GO" id="GO:1990573">
    <property type="term" value="P:potassium ion import across plasma membrane"/>
    <property type="evidence" value="ECO:0007669"/>
    <property type="project" value="TreeGrafter"/>
</dbReference>
<evidence type="ECO:0000256" key="5">
    <source>
        <dbReference type="ARBA" id="ARBA00022882"/>
    </source>
</evidence>
<evidence type="ECO:0000256" key="3">
    <source>
        <dbReference type="ARBA" id="ARBA00022538"/>
    </source>
</evidence>
<feature type="region of interest" description="Disordered" evidence="12">
    <location>
        <begin position="387"/>
        <end position="453"/>
    </location>
</feature>
<proteinExistence type="inferred from homology"/>
<keyword evidence="8 11" id="KW-0406">Ion transport</keyword>
<evidence type="ECO:0000313" key="16">
    <source>
        <dbReference type="EnsemblProtists" id="PYU1_T008504"/>
    </source>
</evidence>
<dbReference type="Pfam" id="PF01007">
    <property type="entry name" value="IRK"/>
    <property type="match status" value="1"/>
</dbReference>
<evidence type="ECO:0000256" key="9">
    <source>
        <dbReference type="ARBA" id="ARBA00023136"/>
    </source>
</evidence>
<dbReference type="VEuPathDB" id="FungiDB:PYU1_G008488"/>
<keyword evidence="2 11" id="KW-0813">Transport</keyword>
<evidence type="ECO:0000256" key="1">
    <source>
        <dbReference type="ARBA" id="ARBA00004141"/>
    </source>
</evidence>
<dbReference type="GO" id="GO:0034702">
    <property type="term" value="C:monoatomic ion channel complex"/>
    <property type="evidence" value="ECO:0007669"/>
    <property type="project" value="UniProtKB-KW"/>
</dbReference>
<dbReference type="AlphaFoldDB" id="K3WU57"/>
<dbReference type="OMA" id="FIESMVG"/>
<evidence type="ECO:0000256" key="6">
    <source>
        <dbReference type="ARBA" id="ARBA00022958"/>
    </source>
</evidence>
<reference evidence="16" key="3">
    <citation type="submission" date="2015-02" db="UniProtKB">
        <authorList>
            <consortium name="EnsemblProtists"/>
        </authorList>
    </citation>
    <scope>IDENTIFICATION</scope>
    <source>
        <strain evidence="16">DAOM BR144</strain>
    </source>
</reference>
<reference evidence="17" key="2">
    <citation type="submission" date="2010-04" db="EMBL/GenBank/DDBJ databases">
        <authorList>
            <person name="Buell R."/>
            <person name="Hamilton J."/>
            <person name="Hostetler J."/>
        </authorList>
    </citation>
    <scope>NUCLEOTIDE SEQUENCE [LARGE SCALE GENOMIC DNA]</scope>
    <source>
        <strain evidence="17">DAOM:BR144</strain>
    </source>
</reference>
<dbReference type="GO" id="GO:0005242">
    <property type="term" value="F:inward rectifier potassium channel activity"/>
    <property type="evidence" value="ECO:0007669"/>
    <property type="project" value="InterPro"/>
</dbReference>
<dbReference type="STRING" id="431595.K3WU57"/>
<protein>
    <recommendedName>
        <fullName evidence="18">Inward rectifier potassium channel C-terminal domain-containing protein</fullName>
    </recommendedName>
</protein>
<evidence type="ECO:0000256" key="2">
    <source>
        <dbReference type="ARBA" id="ARBA00022448"/>
    </source>
</evidence>
<dbReference type="InterPro" id="IPR016449">
    <property type="entry name" value="K_chnl_inward-rec_Kir"/>
</dbReference>
<dbReference type="SUPFAM" id="SSF81296">
    <property type="entry name" value="E set domains"/>
    <property type="match status" value="2"/>
</dbReference>
<keyword evidence="10 11" id="KW-0407">Ion channel</keyword>
<evidence type="ECO:0000256" key="13">
    <source>
        <dbReference type="SAM" id="Phobius"/>
    </source>
</evidence>
<dbReference type="PRINTS" id="PR01320">
    <property type="entry name" value="KIRCHANNEL"/>
</dbReference>
<feature type="compositionally biased region" description="Low complexity" evidence="12">
    <location>
        <begin position="388"/>
        <end position="398"/>
    </location>
</feature>
<evidence type="ECO:0000256" key="7">
    <source>
        <dbReference type="ARBA" id="ARBA00022989"/>
    </source>
</evidence>
<dbReference type="GO" id="GO:0005886">
    <property type="term" value="C:plasma membrane"/>
    <property type="evidence" value="ECO:0007669"/>
    <property type="project" value="TreeGrafter"/>
</dbReference>
<keyword evidence="3 11" id="KW-0633">Potassium transport</keyword>
<dbReference type="PANTHER" id="PTHR11767">
    <property type="entry name" value="INWARD RECTIFIER POTASSIUM CHANNEL"/>
    <property type="match status" value="1"/>
</dbReference>
<feature type="region of interest" description="Disordered" evidence="12">
    <location>
        <begin position="480"/>
        <end position="514"/>
    </location>
</feature>
<feature type="transmembrane region" description="Helical" evidence="13">
    <location>
        <begin position="695"/>
        <end position="716"/>
    </location>
</feature>
<dbReference type="InterPro" id="IPR014756">
    <property type="entry name" value="Ig_E-set"/>
</dbReference>
<dbReference type="EMBL" id="GL376613">
    <property type="status" value="NOT_ANNOTATED_CDS"/>
    <property type="molecule type" value="Genomic_DNA"/>
</dbReference>
<feature type="domain" description="Inward rectifier potassium channel C-terminal" evidence="15">
    <location>
        <begin position="283"/>
        <end position="373"/>
    </location>
</feature>
<keyword evidence="7 13" id="KW-1133">Transmembrane helix</keyword>
<reference evidence="17" key="1">
    <citation type="journal article" date="2010" name="Genome Biol.">
        <title>Genome sequence of the necrotrophic plant pathogen Pythium ultimum reveals original pathogenicity mechanisms and effector repertoire.</title>
        <authorList>
            <person name="Levesque C.A."/>
            <person name="Brouwer H."/>
            <person name="Cano L."/>
            <person name="Hamilton J.P."/>
            <person name="Holt C."/>
            <person name="Huitema E."/>
            <person name="Raffaele S."/>
            <person name="Robideau G.P."/>
            <person name="Thines M."/>
            <person name="Win J."/>
            <person name="Zerillo M.M."/>
            <person name="Beakes G.W."/>
            <person name="Boore J.L."/>
            <person name="Busam D."/>
            <person name="Dumas B."/>
            <person name="Ferriera S."/>
            <person name="Fuerstenberg S.I."/>
            <person name="Gachon C.M."/>
            <person name="Gaulin E."/>
            <person name="Govers F."/>
            <person name="Grenville-Briggs L."/>
            <person name="Horner N."/>
            <person name="Hostetler J."/>
            <person name="Jiang R.H."/>
            <person name="Johnson J."/>
            <person name="Krajaejun T."/>
            <person name="Lin H."/>
            <person name="Meijer H.J."/>
            <person name="Moore B."/>
            <person name="Morris P."/>
            <person name="Phuntmart V."/>
            <person name="Puiu D."/>
            <person name="Shetty J."/>
            <person name="Stajich J.E."/>
            <person name="Tripathy S."/>
            <person name="Wawra S."/>
            <person name="van West P."/>
            <person name="Whitty B.R."/>
            <person name="Coutinho P.M."/>
            <person name="Henrissat B."/>
            <person name="Martin F."/>
            <person name="Thomas P.D."/>
            <person name="Tyler B.M."/>
            <person name="De Vries R.P."/>
            <person name="Kamoun S."/>
            <person name="Yandell M."/>
            <person name="Tisserat N."/>
            <person name="Buell C.R."/>
        </authorList>
    </citation>
    <scope>NUCLEOTIDE SEQUENCE</scope>
    <source>
        <strain evidence="17">DAOM:BR144</strain>
    </source>
</reference>
<dbReference type="Proteomes" id="UP000019132">
    <property type="component" value="Unassembled WGS sequence"/>
</dbReference>
<dbReference type="PANTHER" id="PTHR11767:SF102">
    <property type="entry name" value="INWARDLY RECTIFYING POTASSIUM CHANNEL 1, ISOFORM F"/>
    <property type="match status" value="1"/>
</dbReference>
<evidence type="ECO:0008006" key="18">
    <source>
        <dbReference type="Google" id="ProtNLM"/>
    </source>
</evidence>
<dbReference type="Pfam" id="PF17655">
    <property type="entry name" value="IRK_C"/>
    <property type="match status" value="2"/>
</dbReference>
<accession>K3WU57</accession>
<dbReference type="InParanoid" id="K3WU57"/>
<comment type="subcellular location">
    <subcellularLocation>
        <location evidence="1 11">Membrane</location>
        <topology evidence="1 11">Multi-pass membrane protein</topology>
    </subcellularLocation>
</comment>
<keyword evidence="5 11" id="KW-0851">Voltage-gated channel</keyword>
<feature type="domain" description="Potassium channel inwardly rectifying transmembrane" evidence="14">
    <location>
        <begin position="612"/>
        <end position="722"/>
    </location>
</feature>
<evidence type="ECO:0000256" key="11">
    <source>
        <dbReference type="RuleBase" id="RU003822"/>
    </source>
</evidence>
<dbReference type="eggNOG" id="KOG3827">
    <property type="taxonomic scope" value="Eukaryota"/>
</dbReference>
<evidence type="ECO:0000259" key="14">
    <source>
        <dbReference type="Pfam" id="PF01007"/>
    </source>
</evidence>
<dbReference type="Gene3D" id="2.60.40.1400">
    <property type="entry name" value="G protein-activated inward rectifier potassium channel 1"/>
    <property type="match status" value="2"/>
</dbReference>
<dbReference type="HOGENOM" id="CLU_340257_0_0_1"/>
<keyword evidence="9 13" id="KW-0472">Membrane</keyword>
<dbReference type="InterPro" id="IPR041647">
    <property type="entry name" value="IRK_C"/>
</dbReference>
<keyword evidence="6 11" id="KW-0630">Potassium</keyword>
<evidence type="ECO:0000256" key="4">
    <source>
        <dbReference type="ARBA" id="ARBA00022692"/>
    </source>
</evidence>
<feature type="compositionally biased region" description="Acidic residues" evidence="12">
    <location>
        <begin position="541"/>
        <end position="573"/>
    </location>
</feature>
<dbReference type="GO" id="GO:0034765">
    <property type="term" value="P:regulation of monoatomic ion transmembrane transport"/>
    <property type="evidence" value="ECO:0007669"/>
    <property type="project" value="TreeGrafter"/>
</dbReference>
<evidence type="ECO:0000313" key="17">
    <source>
        <dbReference type="Proteomes" id="UP000019132"/>
    </source>
</evidence>
<dbReference type="SUPFAM" id="SSF81324">
    <property type="entry name" value="Voltage-gated potassium channels"/>
    <property type="match status" value="2"/>
</dbReference>
<evidence type="ECO:0000259" key="15">
    <source>
        <dbReference type="Pfam" id="PF17655"/>
    </source>
</evidence>
<dbReference type="EnsemblProtists" id="PYU1_T008504">
    <property type="protein sequence ID" value="PYU1_T008504"/>
    <property type="gene ID" value="PYU1_G008488"/>
</dbReference>
<feature type="transmembrane region" description="Helical" evidence="13">
    <location>
        <begin position="628"/>
        <end position="649"/>
    </location>
</feature>
<evidence type="ECO:0000256" key="10">
    <source>
        <dbReference type="ARBA" id="ARBA00023303"/>
    </source>
</evidence>
<keyword evidence="17" id="KW-1185">Reference proteome</keyword>
<name>K3WU57_GLOUD</name>
<dbReference type="InterPro" id="IPR040445">
    <property type="entry name" value="Kir_TM"/>
</dbReference>
<feature type="domain" description="Inward rectifier potassium channel C-terminal" evidence="15">
    <location>
        <begin position="726"/>
        <end position="876"/>
    </location>
</feature>
<feature type="region of interest" description="Disordered" evidence="12">
    <location>
        <begin position="528"/>
        <end position="590"/>
    </location>
</feature>
<comment type="similarity">
    <text evidence="11">Belongs to the inward rectifier-type potassium channel (TC 1.A.2.1) family.</text>
</comment>
<dbReference type="InterPro" id="IPR013518">
    <property type="entry name" value="K_chnl_inward-rec_Kir_cyto"/>
</dbReference>
<evidence type="ECO:0000256" key="12">
    <source>
        <dbReference type="SAM" id="MobiDB-lite"/>
    </source>
</evidence>
<organism evidence="16 17">
    <name type="scientific">Globisporangium ultimum (strain ATCC 200006 / CBS 805.95 / DAOM BR144)</name>
    <name type="common">Pythium ultimum</name>
    <dbReference type="NCBI Taxonomy" id="431595"/>
    <lineage>
        <taxon>Eukaryota</taxon>
        <taxon>Sar</taxon>
        <taxon>Stramenopiles</taxon>
        <taxon>Oomycota</taxon>
        <taxon>Peronosporomycetes</taxon>
        <taxon>Pythiales</taxon>
        <taxon>Pythiaceae</taxon>
        <taxon>Globisporangium</taxon>
    </lineage>
</organism>
<feature type="transmembrane region" description="Helical" evidence="13">
    <location>
        <begin position="97"/>
        <end position="119"/>
    </location>
</feature>
<sequence length="884" mass="100044">MPASKKRIKLRSAASAPEQKVPAALKEWVHIWHGVTVDHGSHSAIFHAGSRVEELSFWRQFVRLPSNSLFPNVETHANPRKEYKDFLYVLLNMRWPMLFMVLLLVFVSQIFLFALIVCYGCREPRVFLEAFDLSYQTFTTIGYGIVFPERTCSNLVMTIESFASMLVLSAITGLVFAKFAKPIPKIAFSKVCVVQPYGKEYLALVVRVANATQSRDVTHDVIMEANFKLNLLRVEQNRSSSSFGQTSMFFGNESTSTATSTSKNKNNESLCSYNLKILQNNFITFRMGIAVVHVIDEESPFFGMAEQDILGSDMVLEVAMSGVDSTLQDTVADRFIYTAHDFKWGYRFSELLEFNERNAEVIMNFAKLSSVERAPIDNAKYIRPPPFAGGNAAAPRHNSSWRRSSHRVSESQAFDAESANGLEPIHEIESTEDPDMFRRRRSSSTDTGNTERILRRVPSKCSLGMEPLFEPLLQRSIGTQRIPNELPPMEGGARQGRYGRLPSGPNAMERGEKESNPMTEFVIPMPQKRQLQSQLAGDVVSGDEDETSTLSDDNGEGEDQLDDADGSSEDDEIAYNRRSRPSKSRQSGVSIDVEDTPRFLKISPLNIPKTYDFMRLYHSALHVRWPKIIFVFVLAFLGINLVFGLLYWLRSDDMESYVDVTVTSFERAFFMSVHTLATIGYGSIAPKPSSLYINFWVLVESSLGIIAVTIITGIAWSKFARPRAHIHFSSKIALCRIYGHRCLVFRAANTRHSGDVHENFFRIGVILTNRKTGLRQMYDVPLVTAEWPSIKLPATLIHIIDATSPFYKFETMDDLSESRVAVIALLTGLDTTFSENVYARKMYFWDDFTCDMRFADFARIERDRVVVDYAKFDSLELEVTSSSL</sequence>
<keyword evidence="4 11" id="KW-0812">Transmembrane</keyword>
<evidence type="ECO:0000256" key="8">
    <source>
        <dbReference type="ARBA" id="ARBA00023065"/>
    </source>
</evidence>
<dbReference type="Gene3D" id="1.10.287.70">
    <property type="match status" value="2"/>
</dbReference>
<feature type="transmembrane region" description="Helical" evidence="13">
    <location>
        <begin position="159"/>
        <end position="180"/>
    </location>
</feature>